<name>A0A9D2I7G1_9FIRM</name>
<dbReference type="AlphaFoldDB" id="A0A9D2I7G1"/>
<sequence>MILFQTYHLEFYNYVIHKFLEAEIFDDDEDIGDKIEDFIPKYLFREQYRKCIRVFNELYQWTEDTFYHDMGAFHELALYHLIEHMSCLQREMTEFNEFFFDKKSKKLIEEAIQQDMEEFDEISLEECREIYYDISSYSDVLFIDTDFLFIDDIYNNRKLGNTILEENMGINIDYYFEILPMDLQEQYKTKHITLTAEVNSMLQYIQECIQYGNLYKLFWVNDKPVKENIIQLILENIMDAYFYNQEIEITREALLGNGEVDFKLYKNNHEDEKVLIEIKKQIVPI</sequence>
<dbReference type="Proteomes" id="UP000886858">
    <property type="component" value="Unassembled WGS sequence"/>
</dbReference>
<organism evidence="1 2">
    <name type="scientific">Candidatus Eisenbergiella merdipullorum</name>
    <dbReference type="NCBI Taxonomy" id="2838553"/>
    <lineage>
        <taxon>Bacteria</taxon>
        <taxon>Bacillati</taxon>
        <taxon>Bacillota</taxon>
        <taxon>Clostridia</taxon>
        <taxon>Lachnospirales</taxon>
        <taxon>Lachnospiraceae</taxon>
        <taxon>Eisenbergiella</taxon>
    </lineage>
</organism>
<accession>A0A9D2I7G1</accession>
<protein>
    <submittedName>
        <fullName evidence="1">Uncharacterized protein</fullName>
    </submittedName>
</protein>
<reference evidence="1" key="2">
    <citation type="submission" date="2021-04" db="EMBL/GenBank/DDBJ databases">
        <authorList>
            <person name="Gilroy R."/>
        </authorList>
    </citation>
    <scope>NUCLEOTIDE SEQUENCE</scope>
    <source>
        <strain evidence="1">CHK179-7159</strain>
    </source>
</reference>
<evidence type="ECO:0000313" key="1">
    <source>
        <dbReference type="EMBL" id="HJA93079.1"/>
    </source>
</evidence>
<gene>
    <name evidence="1" type="ORF">H9717_08215</name>
</gene>
<proteinExistence type="predicted"/>
<comment type="caution">
    <text evidence="1">The sequence shown here is derived from an EMBL/GenBank/DDBJ whole genome shotgun (WGS) entry which is preliminary data.</text>
</comment>
<reference evidence="1" key="1">
    <citation type="journal article" date="2021" name="PeerJ">
        <title>Extensive microbial diversity within the chicken gut microbiome revealed by metagenomics and culture.</title>
        <authorList>
            <person name="Gilroy R."/>
            <person name="Ravi A."/>
            <person name="Getino M."/>
            <person name="Pursley I."/>
            <person name="Horton D.L."/>
            <person name="Alikhan N.F."/>
            <person name="Baker D."/>
            <person name="Gharbi K."/>
            <person name="Hall N."/>
            <person name="Watson M."/>
            <person name="Adriaenssens E.M."/>
            <person name="Foster-Nyarko E."/>
            <person name="Jarju S."/>
            <person name="Secka A."/>
            <person name="Antonio M."/>
            <person name="Oren A."/>
            <person name="Chaudhuri R.R."/>
            <person name="La Ragione R."/>
            <person name="Hildebrand F."/>
            <person name="Pallen M.J."/>
        </authorList>
    </citation>
    <scope>NUCLEOTIDE SEQUENCE</scope>
    <source>
        <strain evidence="1">CHK179-7159</strain>
    </source>
</reference>
<dbReference type="EMBL" id="DWYY01000088">
    <property type="protein sequence ID" value="HJA93079.1"/>
    <property type="molecule type" value="Genomic_DNA"/>
</dbReference>
<evidence type="ECO:0000313" key="2">
    <source>
        <dbReference type="Proteomes" id="UP000886858"/>
    </source>
</evidence>